<name>A0A369MQW5_EGGLN</name>
<keyword evidence="1" id="KW-1133">Transmembrane helix</keyword>
<evidence type="ECO:0000313" key="4">
    <source>
        <dbReference type="EMBL" id="RDB80452.1"/>
    </source>
</evidence>
<evidence type="ECO:0000313" key="6">
    <source>
        <dbReference type="Proteomes" id="UP000253752"/>
    </source>
</evidence>
<comment type="caution">
    <text evidence="3">The sequence shown here is derived from an EMBL/GenBank/DDBJ whole genome shotgun (WGS) entry which is preliminary data.</text>
</comment>
<dbReference type="RefSeq" id="WP_015539638.1">
    <property type="nucleotide sequence ID" value="NZ_CABMOO010000023.1"/>
</dbReference>
<dbReference type="EMBL" id="PPTY01000067">
    <property type="protein sequence ID" value="RDB80452.1"/>
    <property type="molecule type" value="Genomic_DNA"/>
</dbReference>
<feature type="chain" id="PRO_5044389180" evidence="2">
    <location>
        <begin position="28"/>
        <end position="169"/>
    </location>
</feature>
<dbReference type="Proteomes" id="UP000253857">
    <property type="component" value="Unassembled WGS sequence"/>
</dbReference>
<accession>A0A369MQW5</accession>
<feature type="transmembrane region" description="Helical" evidence="1">
    <location>
        <begin position="146"/>
        <end position="168"/>
    </location>
</feature>
<evidence type="ECO:0000313" key="7">
    <source>
        <dbReference type="Proteomes" id="UP000253857"/>
    </source>
</evidence>
<keyword evidence="1" id="KW-0812">Transmembrane</keyword>
<proteinExistence type="predicted"/>
<gene>
    <name evidence="5" type="ORF">C1853_13275</name>
    <name evidence="4" type="ORF">C1871_15625</name>
    <name evidence="3" type="ORF">C1872_13910</name>
</gene>
<evidence type="ECO:0000313" key="8">
    <source>
        <dbReference type="Proteomes" id="UP000253915"/>
    </source>
</evidence>
<dbReference type="Proteomes" id="UP000253915">
    <property type="component" value="Unassembled WGS sequence"/>
</dbReference>
<dbReference type="EMBL" id="PPTX01000027">
    <property type="protein sequence ID" value="RDB75627.1"/>
    <property type="molecule type" value="Genomic_DNA"/>
</dbReference>
<feature type="transmembrane region" description="Helical" evidence="1">
    <location>
        <begin position="81"/>
        <end position="100"/>
    </location>
</feature>
<keyword evidence="1" id="KW-0472">Membrane</keyword>
<dbReference type="Proteomes" id="UP000253752">
    <property type="component" value="Unassembled WGS sequence"/>
</dbReference>
<dbReference type="AlphaFoldDB" id="A0A369MQW5"/>
<sequence length="169" mass="17660">MRHGSKTAAVVALAAALSLADASQAWAWGYGAALGQDGMTLDRLVSEVLKPIVQLAGYVLTAFGAYRYFQNRSDDGPAARQALGMLATGGVMVAFTAYDLGRGSLNGFMREFAVPGLIALGTLWMINGFYDYFFHSDDAVAAKKGLQAAVSGGVMALMGGAFGTISLVY</sequence>
<keyword evidence="2" id="KW-0732">Signal</keyword>
<evidence type="ECO:0000313" key="3">
    <source>
        <dbReference type="EMBL" id="RDB75627.1"/>
    </source>
</evidence>
<evidence type="ECO:0000256" key="2">
    <source>
        <dbReference type="SAM" id="SignalP"/>
    </source>
</evidence>
<evidence type="ECO:0000256" key="1">
    <source>
        <dbReference type="SAM" id="Phobius"/>
    </source>
</evidence>
<feature type="signal peptide" evidence="2">
    <location>
        <begin position="1"/>
        <end position="27"/>
    </location>
</feature>
<feature type="transmembrane region" description="Helical" evidence="1">
    <location>
        <begin position="51"/>
        <end position="69"/>
    </location>
</feature>
<dbReference type="EMBL" id="PPUQ01000024">
    <property type="protein sequence ID" value="RDC35069.1"/>
    <property type="molecule type" value="Genomic_DNA"/>
</dbReference>
<protein>
    <submittedName>
        <fullName evidence="3">Uncharacterized protein</fullName>
    </submittedName>
</protein>
<feature type="transmembrane region" description="Helical" evidence="1">
    <location>
        <begin position="112"/>
        <end position="134"/>
    </location>
</feature>
<reference evidence="6 7" key="1">
    <citation type="journal article" date="2018" name="Elife">
        <title>Discovery and characterization of a prevalent human gut bacterial enzyme sufficient for the inactivation of a family of plant toxins.</title>
        <authorList>
            <person name="Koppel N."/>
            <person name="Bisanz J.E."/>
            <person name="Pandelia M.E."/>
            <person name="Turnbaugh P.J."/>
            <person name="Balskus E.P."/>
        </authorList>
    </citation>
    <scope>NUCLEOTIDE SEQUENCE [LARGE SCALE GENOMIC DNA]</scope>
    <source>
        <strain evidence="5 8">16A</strain>
        <strain evidence="4 7">FAA1-1-60AUCSF</strain>
        <strain evidence="3 6">MR1 #12</strain>
    </source>
</reference>
<evidence type="ECO:0000313" key="5">
    <source>
        <dbReference type="EMBL" id="RDC35069.1"/>
    </source>
</evidence>
<organism evidence="3 6">
    <name type="scientific">Eggerthella lenta</name>
    <name type="common">Eubacterium lentum</name>
    <dbReference type="NCBI Taxonomy" id="84112"/>
    <lineage>
        <taxon>Bacteria</taxon>
        <taxon>Bacillati</taxon>
        <taxon>Actinomycetota</taxon>
        <taxon>Coriobacteriia</taxon>
        <taxon>Eggerthellales</taxon>
        <taxon>Eggerthellaceae</taxon>
        <taxon>Eggerthella</taxon>
    </lineage>
</organism>